<feature type="region of interest" description="Disordered" evidence="1">
    <location>
        <begin position="324"/>
        <end position="350"/>
    </location>
</feature>
<dbReference type="EMBL" id="KB311628">
    <property type="protein sequence ID" value="ELT88904.1"/>
    <property type="molecule type" value="Genomic_DNA"/>
</dbReference>
<evidence type="ECO:0000313" key="5">
    <source>
        <dbReference type="Proteomes" id="UP000014760"/>
    </source>
</evidence>
<organism evidence="3">
    <name type="scientific">Capitella teleta</name>
    <name type="common">Polychaete worm</name>
    <dbReference type="NCBI Taxonomy" id="283909"/>
    <lineage>
        <taxon>Eukaryota</taxon>
        <taxon>Metazoa</taxon>
        <taxon>Spiralia</taxon>
        <taxon>Lophotrochozoa</taxon>
        <taxon>Annelida</taxon>
        <taxon>Polychaeta</taxon>
        <taxon>Sedentaria</taxon>
        <taxon>Scolecida</taxon>
        <taxon>Capitellidae</taxon>
        <taxon>Capitella</taxon>
    </lineage>
</organism>
<dbReference type="EMBL" id="AMQN01015123">
    <property type="status" value="NOT_ANNOTATED_CDS"/>
    <property type="molecule type" value="Genomic_DNA"/>
</dbReference>
<feature type="transmembrane region" description="Helical" evidence="2">
    <location>
        <begin position="22"/>
        <end position="41"/>
    </location>
</feature>
<gene>
    <name evidence="3" type="ORF">CAPTEDRAFT_226328</name>
</gene>
<evidence type="ECO:0000313" key="3">
    <source>
        <dbReference type="EMBL" id="ELT88904.1"/>
    </source>
</evidence>
<proteinExistence type="predicted"/>
<keyword evidence="5" id="KW-1185">Reference proteome</keyword>
<dbReference type="AlphaFoldDB" id="R7T5Z9"/>
<protein>
    <submittedName>
        <fullName evidence="3 4">Uncharacterized protein</fullName>
    </submittedName>
</protein>
<keyword evidence="2" id="KW-0472">Membrane</keyword>
<evidence type="ECO:0000256" key="1">
    <source>
        <dbReference type="SAM" id="MobiDB-lite"/>
    </source>
</evidence>
<dbReference type="HOGENOM" id="CLU_527045_0_0_1"/>
<evidence type="ECO:0000313" key="4">
    <source>
        <dbReference type="EnsemblMetazoa" id="CapteP226328"/>
    </source>
</evidence>
<accession>R7T5Z9</accession>
<keyword evidence="2" id="KW-1133">Transmembrane helix</keyword>
<dbReference type="EnsemblMetazoa" id="CapteT226328">
    <property type="protein sequence ID" value="CapteP226328"/>
    <property type="gene ID" value="CapteG226328"/>
</dbReference>
<evidence type="ECO:0000256" key="2">
    <source>
        <dbReference type="SAM" id="Phobius"/>
    </source>
</evidence>
<dbReference type="Proteomes" id="UP000014760">
    <property type="component" value="Unassembled WGS sequence"/>
</dbReference>
<sequence>MYAVGCCVGLVVMPLYFDHLEVAVIGLLIAAAAIITSFVLAKLEFSYTRYKDAAINANPFIEFQESLKLQRKSERSSVLCQRDANFNDEKNSLVSSELVNIEEQNISEDTVDAATTKTNEYDTTKVKVERSAEESKGLGEAYCECEMCVNFDRFKYYDETWTKTTHKNKRKCDPADINKELNQTDMGACRVESRFNNFQISRGNTGNDIDSTSRQHDDYTQLNIHDKSNSEAFDGKRFPMLRSYTRDNSWSPCRTDASNRLSTYSETSVYSNESTIPSEFTCRICEPIDNQSPSVAMATNFHSSSKLTSSTIVSSLKTRSSRLAAESGYMSSGGEAGTSGSEAPDPNESWMDRYKSRHRKMLMRHHRSYVIGKRRVRRYLEEKMRLSGHARGNANKLDPPVPHPPEAMPNVQRHFGLATWKELVKSCSENHEVYQNGSIKASLLDSSPSFMVKKCKIRRKQYARRKLRVNVDFVVNPTGSATGELSGAVTLPVTCLMVRGQGPRIMNVGRPVLKNER</sequence>
<name>R7T5Z9_CAPTE</name>
<reference evidence="5" key="1">
    <citation type="submission" date="2012-12" db="EMBL/GenBank/DDBJ databases">
        <authorList>
            <person name="Hellsten U."/>
            <person name="Grimwood J."/>
            <person name="Chapman J.A."/>
            <person name="Shapiro H."/>
            <person name="Aerts A."/>
            <person name="Otillar R.P."/>
            <person name="Terry A.Y."/>
            <person name="Boore J.L."/>
            <person name="Simakov O."/>
            <person name="Marletaz F."/>
            <person name="Cho S.-J."/>
            <person name="Edsinger-Gonzales E."/>
            <person name="Havlak P."/>
            <person name="Kuo D.-H."/>
            <person name="Larsson T."/>
            <person name="Lv J."/>
            <person name="Arendt D."/>
            <person name="Savage R."/>
            <person name="Osoegawa K."/>
            <person name="de Jong P."/>
            <person name="Lindberg D.R."/>
            <person name="Seaver E.C."/>
            <person name="Weisblat D.A."/>
            <person name="Putnam N.H."/>
            <person name="Grigoriev I.V."/>
            <person name="Rokhsar D.S."/>
        </authorList>
    </citation>
    <scope>NUCLEOTIDE SEQUENCE</scope>
    <source>
        <strain evidence="5">I ESC-2004</strain>
    </source>
</reference>
<reference evidence="4" key="3">
    <citation type="submission" date="2015-06" db="UniProtKB">
        <authorList>
            <consortium name="EnsemblMetazoa"/>
        </authorList>
    </citation>
    <scope>IDENTIFICATION</scope>
</reference>
<keyword evidence="2" id="KW-0812">Transmembrane</keyword>
<reference evidence="3 5" key="2">
    <citation type="journal article" date="2013" name="Nature">
        <title>Insights into bilaterian evolution from three spiralian genomes.</title>
        <authorList>
            <person name="Simakov O."/>
            <person name="Marletaz F."/>
            <person name="Cho S.J."/>
            <person name="Edsinger-Gonzales E."/>
            <person name="Havlak P."/>
            <person name="Hellsten U."/>
            <person name="Kuo D.H."/>
            <person name="Larsson T."/>
            <person name="Lv J."/>
            <person name="Arendt D."/>
            <person name="Savage R."/>
            <person name="Osoegawa K."/>
            <person name="de Jong P."/>
            <person name="Grimwood J."/>
            <person name="Chapman J.A."/>
            <person name="Shapiro H."/>
            <person name="Aerts A."/>
            <person name="Otillar R.P."/>
            <person name="Terry A.Y."/>
            <person name="Boore J.L."/>
            <person name="Grigoriev I.V."/>
            <person name="Lindberg D.R."/>
            <person name="Seaver E.C."/>
            <person name="Weisblat D.A."/>
            <person name="Putnam N.H."/>
            <person name="Rokhsar D.S."/>
        </authorList>
    </citation>
    <scope>NUCLEOTIDE SEQUENCE</scope>
    <source>
        <strain evidence="3 5">I ESC-2004</strain>
    </source>
</reference>